<dbReference type="GO" id="GO:0008270">
    <property type="term" value="F:zinc ion binding"/>
    <property type="evidence" value="ECO:0007669"/>
    <property type="project" value="UniProtKB-KW"/>
</dbReference>
<evidence type="ECO:0000313" key="8">
    <source>
        <dbReference type="Proteomes" id="UP000694920"/>
    </source>
</evidence>
<dbReference type="GO" id="GO:0061630">
    <property type="term" value="F:ubiquitin protein ligase activity"/>
    <property type="evidence" value="ECO:0007669"/>
    <property type="project" value="TreeGrafter"/>
</dbReference>
<gene>
    <name evidence="9 10" type="primary">LOC107264963</name>
</gene>
<dbReference type="GO" id="GO:0031297">
    <property type="term" value="P:replication fork processing"/>
    <property type="evidence" value="ECO:0007669"/>
    <property type="project" value="TreeGrafter"/>
</dbReference>
<dbReference type="PANTHER" id="PTHR46569:SF1">
    <property type="entry name" value="E3 UBIQUITIN-PROTEIN LIGASE RFWD3-RELATED"/>
    <property type="match status" value="1"/>
</dbReference>
<dbReference type="Proteomes" id="UP000694920">
    <property type="component" value="Unplaced"/>
</dbReference>
<accession>A0AAJ7BLU4</accession>
<feature type="compositionally biased region" description="Polar residues" evidence="6">
    <location>
        <begin position="386"/>
        <end position="395"/>
    </location>
</feature>
<protein>
    <submittedName>
        <fullName evidence="9 10">E3 ubiquitin-protein ligase TRAIP isoform X1</fullName>
    </submittedName>
</protein>
<evidence type="ECO:0000256" key="5">
    <source>
        <dbReference type="SAM" id="Coils"/>
    </source>
</evidence>
<keyword evidence="3" id="KW-0862">Zinc</keyword>
<dbReference type="InterPro" id="IPR001841">
    <property type="entry name" value="Znf_RING"/>
</dbReference>
<evidence type="ECO:0000259" key="7">
    <source>
        <dbReference type="PROSITE" id="PS50089"/>
    </source>
</evidence>
<feature type="compositionally biased region" description="Polar residues" evidence="6">
    <location>
        <begin position="276"/>
        <end position="285"/>
    </location>
</feature>
<reference evidence="9 10" key="1">
    <citation type="submission" date="2025-04" db="UniProtKB">
        <authorList>
            <consortium name="RefSeq"/>
        </authorList>
    </citation>
    <scope>IDENTIFICATION</scope>
</reference>
<dbReference type="RefSeq" id="XP_015589302.1">
    <property type="nucleotide sequence ID" value="XM_015733816.2"/>
</dbReference>
<dbReference type="Pfam" id="PF13639">
    <property type="entry name" value="zf-RING_2"/>
    <property type="match status" value="1"/>
</dbReference>
<feature type="coiled-coil region" evidence="5">
    <location>
        <begin position="199"/>
        <end position="264"/>
    </location>
</feature>
<dbReference type="PROSITE" id="PS50089">
    <property type="entry name" value="ZF_RING_2"/>
    <property type="match status" value="1"/>
</dbReference>
<evidence type="ECO:0000313" key="10">
    <source>
        <dbReference type="RefSeq" id="XP_015589303.1"/>
    </source>
</evidence>
<dbReference type="KEGG" id="ccin:107264963"/>
<evidence type="ECO:0000256" key="1">
    <source>
        <dbReference type="ARBA" id="ARBA00022723"/>
    </source>
</evidence>
<dbReference type="InterPro" id="IPR011016">
    <property type="entry name" value="Znf_RING-CH"/>
</dbReference>
<dbReference type="AlphaFoldDB" id="A0AAJ7BLU4"/>
<dbReference type="GO" id="GO:0016567">
    <property type="term" value="P:protein ubiquitination"/>
    <property type="evidence" value="ECO:0007669"/>
    <property type="project" value="TreeGrafter"/>
</dbReference>
<dbReference type="SMART" id="SM00184">
    <property type="entry name" value="RING"/>
    <property type="match status" value="1"/>
</dbReference>
<evidence type="ECO:0000256" key="4">
    <source>
        <dbReference type="PROSITE-ProRule" id="PRU00175"/>
    </source>
</evidence>
<evidence type="ECO:0000256" key="3">
    <source>
        <dbReference type="ARBA" id="ARBA00022833"/>
    </source>
</evidence>
<feature type="domain" description="RING-type" evidence="7">
    <location>
        <begin position="5"/>
        <end position="46"/>
    </location>
</feature>
<evidence type="ECO:0000313" key="9">
    <source>
        <dbReference type="RefSeq" id="XP_015589302.1"/>
    </source>
</evidence>
<dbReference type="SMART" id="SM00744">
    <property type="entry name" value="RINGv"/>
    <property type="match status" value="1"/>
</dbReference>
<dbReference type="GO" id="GO:0005634">
    <property type="term" value="C:nucleus"/>
    <property type="evidence" value="ECO:0007669"/>
    <property type="project" value="TreeGrafter"/>
</dbReference>
<dbReference type="SUPFAM" id="SSF57850">
    <property type="entry name" value="RING/U-box"/>
    <property type="match status" value="1"/>
</dbReference>
<feature type="region of interest" description="Disordered" evidence="6">
    <location>
        <begin position="381"/>
        <end position="413"/>
    </location>
</feature>
<keyword evidence="8" id="KW-1185">Reference proteome</keyword>
<feature type="coiled-coil region" evidence="5">
    <location>
        <begin position="99"/>
        <end position="164"/>
    </location>
</feature>
<feature type="region of interest" description="Disordered" evidence="6">
    <location>
        <begin position="276"/>
        <end position="299"/>
    </location>
</feature>
<keyword evidence="2 4" id="KW-0863">Zinc-finger</keyword>
<dbReference type="InterPro" id="IPR052639">
    <property type="entry name" value="TRAIP_ubiq-protein_ligase"/>
</dbReference>
<dbReference type="PANTHER" id="PTHR46569">
    <property type="entry name" value="E3 UBIQUITIN-PROTEIN LIGASE TRAIP"/>
    <property type="match status" value="1"/>
</dbReference>
<keyword evidence="1" id="KW-0479">Metal-binding</keyword>
<proteinExistence type="predicted"/>
<dbReference type="InterPro" id="IPR013083">
    <property type="entry name" value="Znf_RING/FYVE/PHD"/>
</dbReference>
<feature type="compositionally biased region" description="Basic and acidic residues" evidence="6">
    <location>
        <begin position="399"/>
        <end position="413"/>
    </location>
</feature>
<sequence>MKITCVICCDPLTPSDDVFYTPCGHVFHFSCIVKWLERSKSCPQCREKVTETKIHRIYFNYSDTNVPVESSSSLQERVENLKFQIMLKENDIKHYTSKAATLEHQTSGLRKEVRKLESEMLQKDSAIYALQKQINYLKQQNEEAEAAKKQAAVLKRKLEELRSVQVILDAPAEEVDEIIANTKNPASLATYICVIKRELTSSSNKCRELRTTAKKLQQDLTKVSLERNFLNDEHSKRMQLQEDYAICESEKMALQQKCAELEAVISNCSSFNKSNDSNRLSIESNTQREDTSRISLSSSVEKKNSDDSVIFVSYSVSEPSRSTENVNNSQVKSIGVPTLKAQHSQRHKNSGFSILAKKSRISHPSNTRVIPEDITYNGFGGHSKSDNFPTSSSGTKQKKLNDFRKSKKLKLDN</sequence>
<organism evidence="8 9">
    <name type="scientific">Cephus cinctus</name>
    <name type="common">Wheat stem sawfly</name>
    <dbReference type="NCBI Taxonomy" id="211228"/>
    <lineage>
        <taxon>Eukaryota</taxon>
        <taxon>Metazoa</taxon>
        <taxon>Ecdysozoa</taxon>
        <taxon>Arthropoda</taxon>
        <taxon>Hexapoda</taxon>
        <taxon>Insecta</taxon>
        <taxon>Pterygota</taxon>
        <taxon>Neoptera</taxon>
        <taxon>Endopterygota</taxon>
        <taxon>Hymenoptera</taxon>
        <taxon>Cephoidea</taxon>
        <taxon>Cephidae</taxon>
        <taxon>Cephus</taxon>
    </lineage>
</organism>
<dbReference type="GO" id="GO:0090734">
    <property type="term" value="C:site of DNA damage"/>
    <property type="evidence" value="ECO:0007669"/>
    <property type="project" value="TreeGrafter"/>
</dbReference>
<evidence type="ECO:0000256" key="6">
    <source>
        <dbReference type="SAM" id="MobiDB-lite"/>
    </source>
</evidence>
<name>A0AAJ7BLU4_CEPCN</name>
<dbReference type="GeneID" id="107264963"/>
<keyword evidence="5" id="KW-0175">Coiled coil</keyword>
<dbReference type="RefSeq" id="XP_015589303.1">
    <property type="nucleotide sequence ID" value="XM_015733817.2"/>
</dbReference>
<dbReference type="Gene3D" id="3.30.40.10">
    <property type="entry name" value="Zinc/RING finger domain, C3HC4 (zinc finger)"/>
    <property type="match status" value="1"/>
</dbReference>
<evidence type="ECO:0000256" key="2">
    <source>
        <dbReference type="ARBA" id="ARBA00022771"/>
    </source>
</evidence>
<dbReference type="CTD" id="37083"/>